<dbReference type="Proteomes" id="UP000696931">
    <property type="component" value="Unassembled WGS sequence"/>
</dbReference>
<keyword evidence="5 12" id="KW-0375">Hydrogen ion transport</keyword>
<dbReference type="InterPro" id="IPR002146">
    <property type="entry name" value="ATP_synth_b/b'su_bac/chlpt"/>
</dbReference>
<dbReference type="GO" id="GO:0012505">
    <property type="term" value="C:endomembrane system"/>
    <property type="evidence" value="ECO:0007669"/>
    <property type="project" value="UniProtKB-SubCell"/>
</dbReference>
<sequence>MNGLIDIKLVLTQILGFIVFVTILSRFAWKPILAGLEARRAKIAGDFAEADRRKAEADQLKAKYEQELRTIDAQARQKIQEGVAEGQRVAAEIQAQAQKTAQERLQRADEEVAREREKAKEQVKEQVISLSLRTAEKILRTKLDDPAQRKLAGEFIDEVGSLR</sequence>
<evidence type="ECO:0000256" key="4">
    <source>
        <dbReference type="ARBA" id="ARBA00022692"/>
    </source>
</evidence>
<dbReference type="PANTHER" id="PTHR33445:SF2">
    <property type="entry name" value="ATP SYNTHASE SUBUNIT B', CHLOROPLASTIC"/>
    <property type="match status" value="1"/>
</dbReference>
<organism evidence="15 16">
    <name type="scientific">Eiseniibacteriota bacterium</name>
    <dbReference type="NCBI Taxonomy" id="2212470"/>
    <lineage>
        <taxon>Bacteria</taxon>
        <taxon>Candidatus Eiseniibacteriota</taxon>
    </lineage>
</organism>
<comment type="function">
    <text evidence="12">Component of the F(0) channel, it forms part of the peripheral stalk, linking F(1) to F(0).</text>
</comment>
<evidence type="ECO:0000256" key="10">
    <source>
        <dbReference type="ARBA" id="ARBA00025198"/>
    </source>
</evidence>
<dbReference type="CDD" id="cd06503">
    <property type="entry name" value="ATP-synt_Fo_b"/>
    <property type="match status" value="1"/>
</dbReference>
<protein>
    <recommendedName>
        <fullName evidence="12">ATP synthase subunit b</fullName>
    </recommendedName>
    <alternativeName>
        <fullName evidence="12">ATP synthase F(0) sector subunit b</fullName>
    </alternativeName>
    <alternativeName>
        <fullName evidence="12">ATPase subunit I</fullName>
    </alternativeName>
    <alternativeName>
        <fullName evidence="12">F-type ATPase subunit b</fullName>
        <shortName evidence="12">F-ATPase subunit b</shortName>
    </alternativeName>
</protein>
<keyword evidence="12" id="KW-1003">Cell membrane</keyword>
<evidence type="ECO:0000256" key="1">
    <source>
        <dbReference type="ARBA" id="ARBA00005513"/>
    </source>
</evidence>
<evidence type="ECO:0000256" key="14">
    <source>
        <dbReference type="SAM" id="Coils"/>
    </source>
</evidence>
<keyword evidence="8 12" id="KW-0472">Membrane</keyword>
<evidence type="ECO:0000256" key="11">
    <source>
        <dbReference type="ARBA" id="ARBA00037847"/>
    </source>
</evidence>
<accession>A0A933SBD0</accession>
<dbReference type="InterPro" id="IPR005864">
    <property type="entry name" value="ATP_synth_F0_bsu_bac"/>
</dbReference>
<dbReference type="GO" id="GO:0005886">
    <property type="term" value="C:plasma membrane"/>
    <property type="evidence" value="ECO:0007669"/>
    <property type="project" value="UniProtKB-SubCell"/>
</dbReference>
<keyword evidence="9 12" id="KW-0066">ATP synthesis</keyword>
<dbReference type="InterPro" id="IPR050059">
    <property type="entry name" value="ATP_synthase_B_chain"/>
</dbReference>
<dbReference type="GO" id="GO:0045259">
    <property type="term" value="C:proton-transporting ATP synthase complex"/>
    <property type="evidence" value="ECO:0007669"/>
    <property type="project" value="UniProtKB-KW"/>
</dbReference>
<dbReference type="PANTHER" id="PTHR33445">
    <property type="entry name" value="ATP SYNTHASE SUBUNIT B', CHLOROPLASTIC"/>
    <property type="match status" value="1"/>
</dbReference>
<evidence type="ECO:0000256" key="3">
    <source>
        <dbReference type="ARBA" id="ARBA00022547"/>
    </source>
</evidence>
<evidence type="ECO:0000256" key="8">
    <source>
        <dbReference type="ARBA" id="ARBA00023136"/>
    </source>
</evidence>
<evidence type="ECO:0000256" key="13">
    <source>
        <dbReference type="RuleBase" id="RU003848"/>
    </source>
</evidence>
<feature type="coiled-coil region" evidence="14">
    <location>
        <begin position="47"/>
        <end position="125"/>
    </location>
</feature>
<dbReference type="AlphaFoldDB" id="A0A933SBD0"/>
<keyword evidence="4 12" id="KW-0812">Transmembrane</keyword>
<evidence type="ECO:0000256" key="6">
    <source>
        <dbReference type="ARBA" id="ARBA00022989"/>
    </source>
</evidence>
<dbReference type="GO" id="GO:0046961">
    <property type="term" value="F:proton-transporting ATPase activity, rotational mechanism"/>
    <property type="evidence" value="ECO:0007669"/>
    <property type="project" value="TreeGrafter"/>
</dbReference>
<comment type="function">
    <text evidence="10 12">F(1)F(0) ATP synthase produces ATP from ADP in the presence of a proton or sodium gradient. F-type ATPases consist of two structural domains, F(1) containing the extramembraneous catalytic core and F(0) containing the membrane proton channel, linked together by a central stalk and a peripheral stalk. During catalysis, ATP synthesis in the catalytic domain of F(1) is coupled via a rotary mechanism of the central stalk subunits to proton translocation.</text>
</comment>
<dbReference type="NCBIfam" id="TIGR01144">
    <property type="entry name" value="ATP_synt_b"/>
    <property type="match status" value="1"/>
</dbReference>
<evidence type="ECO:0000313" key="16">
    <source>
        <dbReference type="Proteomes" id="UP000696931"/>
    </source>
</evidence>
<comment type="subcellular location">
    <subcellularLocation>
        <location evidence="12">Cell membrane</location>
        <topology evidence="12">Single-pass membrane protein</topology>
    </subcellularLocation>
    <subcellularLocation>
        <location evidence="11">Endomembrane system</location>
        <topology evidence="11">Single-pass membrane protein</topology>
    </subcellularLocation>
</comment>
<dbReference type="EMBL" id="JACRIW010000051">
    <property type="protein sequence ID" value="MBI5169396.1"/>
    <property type="molecule type" value="Genomic_DNA"/>
</dbReference>
<proteinExistence type="inferred from homology"/>
<keyword evidence="6 12" id="KW-1133">Transmembrane helix</keyword>
<evidence type="ECO:0000256" key="7">
    <source>
        <dbReference type="ARBA" id="ARBA00023065"/>
    </source>
</evidence>
<gene>
    <name evidence="12 15" type="primary">atpF</name>
    <name evidence="15" type="ORF">HZA61_07915</name>
</gene>
<evidence type="ECO:0000256" key="9">
    <source>
        <dbReference type="ARBA" id="ARBA00023310"/>
    </source>
</evidence>
<keyword evidence="3 12" id="KW-0138">CF(0)</keyword>
<evidence type="ECO:0000256" key="2">
    <source>
        <dbReference type="ARBA" id="ARBA00022448"/>
    </source>
</evidence>
<dbReference type="HAMAP" id="MF_01398">
    <property type="entry name" value="ATP_synth_b_bprime"/>
    <property type="match status" value="1"/>
</dbReference>
<feature type="transmembrane region" description="Helical" evidence="12">
    <location>
        <begin position="9"/>
        <end position="29"/>
    </location>
</feature>
<comment type="subunit">
    <text evidence="12">F-type ATPases have 2 components, F(1) - the catalytic core - and F(0) - the membrane proton channel. F(1) has five subunits: alpha(3), beta(3), gamma(1), delta(1), epsilon(1). F(0) has three main subunits: a(1), b(2) and c(10-14). The alpha and beta chains form an alternating ring which encloses part of the gamma chain. F(1) is attached to F(0) by a central stalk formed by the gamma and epsilon chains, while a peripheral stalk is formed by the delta and b chains.</text>
</comment>
<dbReference type="Pfam" id="PF00430">
    <property type="entry name" value="ATP-synt_B"/>
    <property type="match status" value="1"/>
</dbReference>
<dbReference type="GO" id="GO:0046933">
    <property type="term" value="F:proton-transporting ATP synthase activity, rotational mechanism"/>
    <property type="evidence" value="ECO:0007669"/>
    <property type="project" value="UniProtKB-UniRule"/>
</dbReference>
<evidence type="ECO:0000256" key="5">
    <source>
        <dbReference type="ARBA" id="ARBA00022781"/>
    </source>
</evidence>
<keyword evidence="2 12" id="KW-0813">Transport</keyword>
<comment type="caution">
    <text evidence="15">The sequence shown here is derived from an EMBL/GenBank/DDBJ whole genome shotgun (WGS) entry which is preliminary data.</text>
</comment>
<name>A0A933SBD0_UNCEI</name>
<reference evidence="15" key="1">
    <citation type="submission" date="2020-07" db="EMBL/GenBank/DDBJ databases">
        <title>Huge and variable diversity of episymbiotic CPR bacteria and DPANN archaea in groundwater ecosystems.</title>
        <authorList>
            <person name="He C.Y."/>
            <person name="Keren R."/>
            <person name="Whittaker M."/>
            <person name="Farag I.F."/>
            <person name="Doudna J."/>
            <person name="Cate J.H.D."/>
            <person name="Banfield J.F."/>
        </authorList>
    </citation>
    <scope>NUCLEOTIDE SEQUENCE</scope>
    <source>
        <strain evidence="15">NC_groundwater_1813_Pr3_B-0.1um_71_17</strain>
    </source>
</reference>
<evidence type="ECO:0000313" key="15">
    <source>
        <dbReference type="EMBL" id="MBI5169396.1"/>
    </source>
</evidence>
<keyword evidence="7 12" id="KW-0406">Ion transport</keyword>
<evidence type="ECO:0000256" key="12">
    <source>
        <dbReference type="HAMAP-Rule" id="MF_01398"/>
    </source>
</evidence>
<keyword evidence="14" id="KW-0175">Coiled coil</keyword>
<comment type="similarity">
    <text evidence="1 12 13">Belongs to the ATPase B chain family.</text>
</comment>